<dbReference type="Ensembl" id="ENSSPUT00000002702.1">
    <property type="protein sequence ID" value="ENSSPUP00000002552.1"/>
    <property type="gene ID" value="ENSSPUG00000001973.1"/>
</dbReference>
<dbReference type="Pfam" id="PF13765">
    <property type="entry name" value="PRY"/>
    <property type="match status" value="1"/>
</dbReference>
<evidence type="ECO:0000256" key="2">
    <source>
        <dbReference type="ARBA" id="ARBA00034460"/>
    </source>
</evidence>
<dbReference type="AlphaFoldDB" id="A0A8D0G886"/>
<proteinExistence type="inferred from homology"/>
<dbReference type="Proteomes" id="UP000694392">
    <property type="component" value="Unplaced"/>
</dbReference>
<dbReference type="PRINTS" id="PR01407">
    <property type="entry name" value="BUTYPHLNCDUF"/>
</dbReference>
<dbReference type="CDD" id="cd12888">
    <property type="entry name" value="SPRY_PRY_TRIM7_like"/>
    <property type="match status" value="1"/>
</dbReference>
<comment type="similarity">
    <text evidence="1">Belongs to the ohanin/vespryn family.</text>
</comment>
<dbReference type="SMART" id="SM00589">
    <property type="entry name" value="PRY"/>
    <property type="match status" value="1"/>
</dbReference>
<protein>
    <recommendedName>
        <fullName evidence="3">B30.2/SPRY domain-containing protein</fullName>
    </recommendedName>
</protein>
<dbReference type="InterPro" id="IPR003879">
    <property type="entry name" value="Butyrophylin_SPRY"/>
</dbReference>
<reference evidence="4" key="2">
    <citation type="submission" date="2025-09" db="UniProtKB">
        <authorList>
            <consortium name="Ensembl"/>
        </authorList>
    </citation>
    <scope>IDENTIFICATION</scope>
</reference>
<name>A0A8D0G886_SPHPU</name>
<dbReference type="InterPro" id="IPR043136">
    <property type="entry name" value="B30.2/SPRY_sf"/>
</dbReference>
<reference evidence="4" key="1">
    <citation type="submission" date="2025-08" db="UniProtKB">
        <authorList>
            <consortium name="Ensembl"/>
        </authorList>
    </citation>
    <scope>IDENTIFICATION</scope>
</reference>
<dbReference type="InterPro" id="IPR050143">
    <property type="entry name" value="TRIM/RBCC"/>
</dbReference>
<dbReference type="GeneTree" id="ENSGT01030000234669"/>
<dbReference type="Gene3D" id="2.60.120.920">
    <property type="match status" value="1"/>
</dbReference>
<dbReference type="OMA" id="SSFERMH"/>
<sequence>MQKVLSEFVGLRQFLEEKQGFLLAQLGYLETEIKKRRGEDAASSSEEIFRLDTLIGEMERQCQQPGSRFLQDVENTLSRSKKRRLQQTVYNSPELEETLRAFSRQTAALQETLQKFQESLPLTLRKAKRSAPTSYRTAKVTLDPDTANPQLVLSEYRKRVRKGDTEQDLPDNPERFDHYHCVLGHKGFTSGRHFWEVEVGDGRGWGVGVARESVRRKGKISLSPEGGIWAVVLWAGQYQALTFPMTPLSLNHALRRIRVCLDWAGGRVTFLDADTEVPIFIFPSASFSGQRIRPWFLVGTGSLRLCP</sequence>
<dbReference type="SMART" id="SM00449">
    <property type="entry name" value="SPRY"/>
    <property type="match status" value="1"/>
</dbReference>
<dbReference type="InterPro" id="IPR001870">
    <property type="entry name" value="B30.2/SPRY"/>
</dbReference>
<feature type="domain" description="B30.2/SPRY" evidence="3">
    <location>
        <begin position="120"/>
        <end position="307"/>
    </location>
</feature>
<dbReference type="InterPro" id="IPR013320">
    <property type="entry name" value="ConA-like_dom_sf"/>
</dbReference>
<dbReference type="SUPFAM" id="SSF49899">
    <property type="entry name" value="Concanavalin A-like lectins/glucanases"/>
    <property type="match status" value="1"/>
</dbReference>
<dbReference type="FunFam" id="2.60.120.920:FF:000004">
    <property type="entry name" value="Butyrophilin subfamily 1 member A1"/>
    <property type="match status" value="1"/>
</dbReference>
<comment type="function">
    <text evidence="2">Neurotoxin that produces dose-dependent hypolocomotion and hyperalgesia in mice. May directly act on the central nervous system, as it is 6500-fold more potent when administered intracerebroventricularly than intraperitoneal.</text>
</comment>
<keyword evidence="5" id="KW-1185">Reference proteome</keyword>
<evidence type="ECO:0000313" key="5">
    <source>
        <dbReference type="Proteomes" id="UP000694392"/>
    </source>
</evidence>
<dbReference type="PROSITE" id="PS50188">
    <property type="entry name" value="B302_SPRY"/>
    <property type="match status" value="1"/>
</dbReference>
<evidence type="ECO:0000256" key="1">
    <source>
        <dbReference type="ARBA" id="ARBA00009651"/>
    </source>
</evidence>
<evidence type="ECO:0000313" key="4">
    <source>
        <dbReference type="Ensembl" id="ENSSPUP00000002552.1"/>
    </source>
</evidence>
<dbReference type="PANTHER" id="PTHR24103">
    <property type="entry name" value="E3 UBIQUITIN-PROTEIN LIGASE TRIM"/>
    <property type="match status" value="1"/>
</dbReference>
<dbReference type="InterPro" id="IPR003877">
    <property type="entry name" value="SPRY_dom"/>
</dbReference>
<organism evidence="4 5">
    <name type="scientific">Sphenodon punctatus</name>
    <name type="common">Tuatara</name>
    <name type="synonym">Hatteria punctata</name>
    <dbReference type="NCBI Taxonomy" id="8508"/>
    <lineage>
        <taxon>Eukaryota</taxon>
        <taxon>Metazoa</taxon>
        <taxon>Chordata</taxon>
        <taxon>Craniata</taxon>
        <taxon>Vertebrata</taxon>
        <taxon>Euteleostomi</taxon>
        <taxon>Lepidosauria</taxon>
        <taxon>Sphenodontia</taxon>
        <taxon>Sphenodontidae</taxon>
        <taxon>Sphenodon</taxon>
    </lineage>
</organism>
<accession>A0A8D0G886</accession>
<dbReference type="InterPro" id="IPR006574">
    <property type="entry name" value="PRY"/>
</dbReference>
<dbReference type="Pfam" id="PF00622">
    <property type="entry name" value="SPRY"/>
    <property type="match status" value="1"/>
</dbReference>
<evidence type="ECO:0000259" key="3">
    <source>
        <dbReference type="PROSITE" id="PS50188"/>
    </source>
</evidence>